<dbReference type="AlphaFoldDB" id="M1TUD0"/>
<dbReference type="PATRIC" id="fig|1121353.3.peg.2456"/>
<organism evidence="1 2">
    <name type="scientific">Corynebacterium callunae DSM 20147</name>
    <dbReference type="NCBI Taxonomy" id="1121353"/>
    <lineage>
        <taxon>Bacteria</taxon>
        <taxon>Bacillati</taxon>
        <taxon>Actinomycetota</taxon>
        <taxon>Actinomycetes</taxon>
        <taxon>Mycobacteriales</taxon>
        <taxon>Corynebacteriaceae</taxon>
        <taxon>Corynebacterium</taxon>
    </lineage>
</organism>
<reference evidence="1 2" key="1">
    <citation type="submission" date="2013-02" db="EMBL/GenBank/DDBJ databases">
        <title>The complete genome sequence of Corynebacterium callunae DSM 20147.</title>
        <authorList>
            <person name="Ruckert C."/>
            <person name="Albersmeier A."/>
            <person name="Kalinowski J."/>
        </authorList>
    </citation>
    <scope>NUCLEOTIDE SEQUENCE [LARGE SCALE GENOMIC DNA]</scope>
    <source>
        <strain evidence="1 2">DSM 20147</strain>
    </source>
</reference>
<keyword evidence="2" id="KW-1185">Reference proteome</keyword>
<evidence type="ECO:0000313" key="1">
    <source>
        <dbReference type="EMBL" id="AGG67826.1"/>
    </source>
</evidence>
<dbReference type="EMBL" id="CP004354">
    <property type="protein sequence ID" value="AGG67826.1"/>
    <property type="molecule type" value="Genomic_DNA"/>
</dbReference>
<protein>
    <submittedName>
        <fullName evidence="1">Uncharacterized protein</fullName>
    </submittedName>
</protein>
<dbReference type="KEGG" id="ccn:H924_12015"/>
<dbReference type="RefSeq" id="WP_015652252.1">
    <property type="nucleotide sequence ID" value="NC_020506.1"/>
</dbReference>
<proteinExistence type="predicted"/>
<dbReference type="Proteomes" id="UP000011760">
    <property type="component" value="Chromosome"/>
</dbReference>
<accession>M1TUD0</accession>
<dbReference type="eggNOG" id="ENOG5031J6K">
    <property type="taxonomic scope" value="Bacteria"/>
</dbReference>
<evidence type="ECO:0000313" key="2">
    <source>
        <dbReference type="Proteomes" id="UP000011760"/>
    </source>
</evidence>
<gene>
    <name evidence="1" type="ORF">H924_12015</name>
</gene>
<dbReference type="HOGENOM" id="CLU_1335413_0_0_11"/>
<sequence length="197" mass="21830">MTSSSSETITIFSPFRAPGHSPEEIRELILTAAREDGADFIGVPFANTDNVTIEVSSELINDNLGWLDDFVLAEGLGLQHNGETLRFGDEDINFTIKMRGDDDARIGASRLGLEPLMTLMHEDEDFIVISRFDLDNPADESTYIKARSFDELAGWTLEYGVAGVSHTTIVPDVSTAITTVLRWMNGEDIRDLDWSTN</sequence>
<name>M1TUD0_9CORY</name>
<dbReference type="STRING" id="1121353.H924_12015"/>
<dbReference type="OrthoDB" id="4403175at2"/>